<protein>
    <submittedName>
        <fullName evidence="1">Uncharacterized protein</fullName>
    </submittedName>
</protein>
<proteinExistence type="predicted"/>
<dbReference type="EMBL" id="BART01041495">
    <property type="protein sequence ID" value="GAH26394.1"/>
    <property type="molecule type" value="Genomic_DNA"/>
</dbReference>
<dbReference type="AlphaFoldDB" id="X1FAG6"/>
<comment type="caution">
    <text evidence="1">The sequence shown here is derived from an EMBL/GenBank/DDBJ whole genome shotgun (WGS) entry which is preliminary data.</text>
</comment>
<feature type="non-terminal residue" evidence="1">
    <location>
        <position position="64"/>
    </location>
</feature>
<organism evidence="1">
    <name type="scientific">marine sediment metagenome</name>
    <dbReference type="NCBI Taxonomy" id="412755"/>
    <lineage>
        <taxon>unclassified sequences</taxon>
        <taxon>metagenomes</taxon>
        <taxon>ecological metagenomes</taxon>
    </lineage>
</organism>
<evidence type="ECO:0000313" key="1">
    <source>
        <dbReference type="EMBL" id="GAH26394.1"/>
    </source>
</evidence>
<accession>X1FAG6</accession>
<feature type="non-terminal residue" evidence="1">
    <location>
        <position position="1"/>
    </location>
</feature>
<reference evidence="1" key="1">
    <citation type="journal article" date="2014" name="Front. Microbiol.">
        <title>High frequency of phylogenetically diverse reductive dehalogenase-homologous genes in deep subseafloor sedimentary metagenomes.</title>
        <authorList>
            <person name="Kawai M."/>
            <person name="Futagami T."/>
            <person name="Toyoda A."/>
            <person name="Takaki Y."/>
            <person name="Nishi S."/>
            <person name="Hori S."/>
            <person name="Arai W."/>
            <person name="Tsubouchi T."/>
            <person name="Morono Y."/>
            <person name="Uchiyama I."/>
            <person name="Ito T."/>
            <person name="Fujiyama A."/>
            <person name="Inagaki F."/>
            <person name="Takami H."/>
        </authorList>
    </citation>
    <scope>NUCLEOTIDE SEQUENCE</scope>
    <source>
        <strain evidence="1">Expedition CK06-06</strain>
    </source>
</reference>
<sequence>TAIDSHVNFPYDYSAYEKTTALAVFGGKLYAGVRDTGTGVSHIISWDGVRGTISTTDEETFAAS</sequence>
<gene>
    <name evidence="1" type="ORF">S01H4_66731</name>
</gene>
<name>X1FAG6_9ZZZZ</name>